<reference evidence="2 3" key="1">
    <citation type="journal article" date="2016" name="Mol. Biol. Evol.">
        <title>Comparative Genomics of Early-Diverging Mushroom-Forming Fungi Provides Insights into the Origins of Lignocellulose Decay Capabilities.</title>
        <authorList>
            <person name="Nagy L.G."/>
            <person name="Riley R."/>
            <person name="Tritt A."/>
            <person name="Adam C."/>
            <person name="Daum C."/>
            <person name="Floudas D."/>
            <person name="Sun H."/>
            <person name="Yadav J.S."/>
            <person name="Pangilinan J."/>
            <person name="Larsson K.H."/>
            <person name="Matsuura K."/>
            <person name="Barry K."/>
            <person name="Labutti K."/>
            <person name="Kuo R."/>
            <person name="Ohm R.A."/>
            <person name="Bhattacharya S.S."/>
            <person name="Shirouzu T."/>
            <person name="Yoshinaga Y."/>
            <person name="Martin F.M."/>
            <person name="Grigoriev I.V."/>
            <person name="Hibbett D.S."/>
        </authorList>
    </citation>
    <scope>NUCLEOTIDE SEQUENCE [LARGE SCALE GENOMIC DNA]</scope>
    <source>
        <strain evidence="2 3">TUFC12733</strain>
    </source>
</reference>
<proteinExistence type="predicted"/>
<evidence type="ECO:0000256" key="1">
    <source>
        <dbReference type="SAM" id="SignalP"/>
    </source>
</evidence>
<feature type="chain" id="PRO_5007888711" evidence="1">
    <location>
        <begin position="25"/>
        <end position="122"/>
    </location>
</feature>
<dbReference type="EMBL" id="KV417302">
    <property type="protein sequence ID" value="KZO93364.1"/>
    <property type="molecule type" value="Genomic_DNA"/>
</dbReference>
<accession>A0A167J999</accession>
<evidence type="ECO:0000313" key="2">
    <source>
        <dbReference type="EMBL" id="KZO93364.1"/>
    </source>
</evidence>
<protein>
    <submittedName>
        <fullName evidence="2">Uncharacterized protein</fullName>
    </submittedName>
</protein>
<dbReference type="AlphaFoldDB" id="A0A167J999"/>
<evidence type="ECO:0000313" key="3">
    <source>
        <dbReference type="Proteomes" id="UP000076738"/>
    </source>
</evidence>
<keyword evidence="1" id="KW-0732">Signal</keyword>
<organism evidence="2 3">
    <name type="scientific">Calocera viscosa (strain TUFC12733)</name>
    <dbReference type="NCBI Taxonomy" id="1330018"/>
    <lineage>
        <taxon>Eukaryota</taxon>
        <taxon>Fungi</taxon>
        <taxon>Dikarya</taxon>
        <taxon>Basidiomycota</taxon>
        <taxon>Agaricomycotina</taxon>
        <taxon>Dacrymycetes</taxon>
        <taxon>Dacrymycetales</taxon>
        <taxon>Dacrymycetaceae</taxon>
        <taxon>Calocera</taxon>
    </lineage>
</organism>
<feature type="signal peptide" evidence="1">
    <location>
        <begin position="1"/>
        <end position="24"/>
    </location>
</feature>
<gene>
    <name evidence="2" type="ORF">CALVIDRAFT_557031</name>
</gene>
<keyword evidence="3" id="KW-1185">Reference proteome</keyword>
<dbReference type="OrthoDB" id="10621146at2759"/>
<sequence length="122" mass="13077">MKVSAFLVVVLTSGISSLATPSLAETVVTRNPAIIGTLLESGVVAKRDVAEIPSKRDLFTPRKHNSTDSDGDRFDDDDVEDAILIFEYILFEAFTAGYEAAINGTIDWSSICNDTSADATST</sequence>
<dbReference type="Proteomes" id="UP000076738">
    <property type="component" value="Unassembled WGS sequence"/>
</dbReference>
<name>A0A167J999_CALVF</name>